<sequence>MRNTSKYIQLVRVLGVVASLFLPLYLVVKSNIGDDHALKKVQKATFTGSKSCIECHQSEYDDWLTSDHYKAMAEATDESVLGDFNNITFEAQGNTHRFFKKDGKFMVHTDGAEGDMEDFEIKYVFGYNPLQQYLVEFPGGRLQTLALTWDTENKRWYHMADHVYADQEINHDDWLHWTNQAQNWNGMCADCHSTNLEKNYNHKTDTYNTTWSEINVSCESCHGPASEHLKWATLPEYAKEDIPNHGLSVKTSGIDHIEFVNNCVRCHSRRASIQDFDHHAKSIYDHVIPNSPEDPTWHIDGQIKEEDYVHASFTQSKMHMKGVQCNDCHNVHSGKLIYGNDEKQYNRLCAQCHIPDIYDTPEHHFHKTEGMDGNALTSEAGIKMEVGSGALCVNCHMHGQNYMGVDYRRDHSFRIPRPDLTIKHEVPNACNQCHTEESPQWAESHVTEWYGKRRRFHFADAFSGARNEDETSVERLKNIAGDELYPMNIRSLAIQHLGTYFQDSLKTVVDDYIGHLAPGMRIATLKSNQIQSQEDIHRLLPLLNDETKAVRTETARLLSSIGEHNIPSEYKKNYNNAKDEYEQVLIYNADFPMGKFNLGNFYNNQGKNELAIDYYLKALEQDKKMHFVKLNLAHIYHRLGRNDHAKQQFEDYIYHEPKDAQAIYNYALFLSEMEAYDEALTILEKSYQIDTNIPRVAHNLAMMYDYKGDKKKAEGYLKKEINLMNDFNSKIGLLNFYLSNSKEKQAINMIKEMIKDYPEEAQELKKAFQQLEGW</sequence>
<dbReference type="EMBL" id="JAVDQD010000005">
    <property type="protein sequence ID" value="MDR6240635.1"/>
    <property type="molecule type" value="Genomic_DNA"/>
</dbReference>
<dbReference type="Pfam" id="PF09699">
    <property type="entry name" value="Paired_CXXCH_1"/>
    <property type="match status" value="1"/>
</dbReference>
<keyword evidence="2" id="KW-0802">TPR repeat</keyword>
<evidence type="ECO:0000256" key="2">
    <source>
        <dbReference type="PROSITE-ProRule" id="PRU00339"/>
    </source>
</evidence>
<keyword evidence="1" id="KW-0732">Signal</keyword>
<reference evidence="6" key="1">
    <citation type="submission" date="2023-07" db="EMBL/GenBank/DDBJ databases">
        <title>Genomic Encyclopedia of Type Strains, Phase IV (KMG-IV): sequencing the most valuable type-strain genomes for metagenomic binning, comparative biology and taxonomic classification.</title>
        <authorList>
            <person name="Goeker M."/>
        </authorList>
    </citation>
    <scope>NUCLEOTIDE SEQUENCE</scope>
    <source>
        <strain evidence="6">DSM 26174</strain>
    </source>
</reference>
<dbReference type="Pfam" id="PF13181">
    <property type="entry name" value="TPR_8"/>
    <property type="match status" value="2"/>
</dbReference>
<comment type="caution">
    <text evidence="6">The sequence shown here is derived from an EMBL/GenBank/DDBJ whole genome shotgun (WGS) entry which is preliminary data.</text>
</comment>
<keyword evidence="3" id="KW-1133">Transmembrane helix</keyword>
<evidence type="ECO:0000256" key="3">
    <source>
        <dbReference type="SAM" id="Phobius"/>
    </source>
</evidence>
<keyword evidence="3" id="KW-0812">Transmembrane</keyword>
<evidence type="ECO:0000259" key="5">
    <source>
        <dbReference type="Pfam" id="PF13435"/>
    </source>
</evidence>
<dbReference type="SUPFAM" id="SSF48452">
    <property type="entry name" value="TPR-like"/>
    <property type="match status" value="1"/>
</dbReference>
<proteinExistence type="predicted"/>
<accession>A0AAE3XQ94</accession>
<evidence type="ECO:0000313" key="6">
    <source>
        <dbReference type="EMBL" id="MDR6240635.1"/>
    </source>
</evidence>
<name>A0AAE3XQ94_9BACT</name>
<dbReference type="SMART" id="SM00028">
    <property type="entry name" value="TPR"/>
    <property type="match status" value="4"/>
</dbReference>
<gene>
    <name evidence="6" type="ORF">HNQ88_003711</name>
</gene>
<feature type="domain" description="Cytochrome c-552/4" evidence="5">
    <location>
        <begin position="52"/>
        <end position="78"/>
    </location>
</feature>
<evidence type="ECO:0000259" key="4">
    <source>
        <dbReference type="Pfam" id="PF09699"/>
    </source>
</evidence>
<dbReference type="SUPFAM" id="SSF48695">
    <property type="entry name" value="Multiheme cytochromes"/>
    <property type="match status" value="1"/>
</dbReference>
<dbReference type="PANTHER" id="PTHR35038:SF8">
    <property type="entry name" value="C-TYPE POLYHEME CYTOCHROME OMCC"/>
    <property type="match status" value="1"/>
</dbReference>
<feature type="repeat" description="TPR" evidence="2">
    <location>
        <begin position="592"/>
        <end position="625"/>
    </location>
</feature>
<dbReference type="RefSeq" id="WP_309940728.1">
    <property type="nucleotide sequence ID" value="NZ_AP025306.1"/>
</dbReference>
<dbReference type="AlphaFoldDB" id="A0AAE3XQ94"/>
<dbReference type="InterPro" id="IPR011990">
    <property type="entry name" value="TPR-like_helical_dom_sf"/>
</dbReference>
<dbReference type="PANTHER" id="PTHR35038">
    <property type="entry name" value="DISSIMILATORY SULFITE REDUCTASE SIRA"/>
    <property type="match status" value="1"/>
</dbReference>
<evidence type="ECO:0000313" key="7">
    <source>
        <dbReference type="Proteomes" id="UP001185092"/>
    </source>
</evidence>
<protein>
    <submittedName>
        <fullName evidence="6">Tetratricopeptide (TPR) repeat protein</fullName>
    </submittedName>
</protein>
<dbReference type="Pfam" id="PF13435">
    <property type="entry name" value="Cytochrome_C554"/>
    <property type="match status" value="2"/>
</dbReference>
<dbReference type="InterPro" id="IPR051829">
    <property type="entry name" value="Multiheme_Cytochr_ET"/>
</dbReference>
<feature type="transmembrane region" description="Helical" evidence="3">
    <location>
        <begin position="7"/>
        <end position="28"/>
    </location>
</feature>
<dbReference type="Gene3D" id="1.10.1130.10">
    <property type="entry name" value="Flavocytochrome C3, Chain A"/>
    <property type="match status" value="3"/>
</dbReference>
<dbReference type="InterPro" id="IPR023155">
    <property type="entry name" value="Cyt_c-552/4"/>
</dbReference>
<feature type="domain" description="Cytochrome c-552/4" evidence="5">
    <location>
        <begin position="180"/>
        <end position="223"/>
    </location>
</feature>
<feature type="domain" description="Doubled CXXCH motif" evidence="4">
    <location>
        <begin position="322"/>
        <end position="353"/>
    </location>
</feature>
<dbReference type="PROSITE" id="PS50005">
    <property type="entry name" value="TPR"/>
    <property type="match status" value="1"/>
</dbReference>
<dbReference type="InterPro" id="IPR019734">
    <property type="entry name" value="TPR_rpt"/>
</dbReference>
<dbReference type="Proteomes" id="UP001185092">
    <property type="component" value="Unassembled WGS sequence"/>
</dbReference>
<keyword evidence="3" id="KW-0472">Membrane</keyword>
<dbReference type="Gene3D" id="1.25.40.10">
    <property type="entry name" value="Tetratricopeptide repeat domain"/>
    <property type="match status" value="1"/>
</dbReference>
<organism evidence="6 7">
    <name type="scientific">Aureibacter tunicatorum</name>
    <dbReference type="NCBI Taxonomy" id="866807"/>
    <lineage>
        <taxon>Bacteria</taxon>
        <taxon>Pseudomonadati</taxon>
        <taxon>Bacteroidota</taxon>
        <taxon>Cytophagia</taxon>
        <taxon>Cytophagales</taxon>
        <taxon>Persicobacteraceae</taxon>
        <taxon>Aureibacter</taxon>
    </lineage>
</organism>
<keyword evidence="7" id="KW-1185">Reference proteome</keyword>
<dbReference type="InterPro" id="IPR036280">
    <property type="entry name" value="Multihaem_cyt_sf"/>
</dbReference>
<evidence type="ECO:0000256" key="1">
    <source>
        <dbReference type="ARBA" id="ARBA00022729"/>
    </source>
</evidence>
<dbReference type="InterPro" id="IPR010177">
    <property type="entry name" value="Paired_CXXCH_1"/>
</dbReference>